<sequence length="336" mass="37238">MSLSSSTTATSNSSPAGLLPTPSFNHVITVKLTRSNYLLWKAQFIPYLRSQQLLGYVDGTINCPPKTITQATTEGATQVSNPEYQIWLQQDQFVLSLLLSSLSVDVLSQVLFLTTSFDVWSALERMFASQSRARIMQIRLQLSTTQKKELSVSDYFNKMKNLADTLAAISQPLQDEEVITYNLAGLDSEFDPLVTSITTRANQMSLNDLYAHLLTYEMRMEHHNSSLHVGGPSANSVARSNRGGRGRGRGGGRGGQQRGNSTGGNQVQNPHEGRPACQVCGKFGHTALKCYHRFNHSYQAEDGHVAAAATTNSYPLDPNWSYNRRPRQAEHQRKVL</sequence>
<dbReference type="Pfam" id="PF14223">
    <property type="entry name" value="Retrotran_gag_2"/>
    <property type="match status" value="1"/>
</dbReference>
<gene>
    <name evidence="2" type="ORF">J5N97_009264</name>
</gene>
<organism evidence="2 3">
    <name type="scientific">Dioscorea zingiberensis</name>
    <dbReference type="NCBI Taxonomy" id="325984"/>
    <lineage>
        <taxon>Eukaryota</taxon>
        <taxon>Viridiplantae</taxon>
        <taxon>Streptophyta</taxon>
        <taxon>Embryophyta</taxon>
        <taxon>Tracheophyta</taxon>
        <taxon>Spermatophyta</taxon>
        <taxon>Magnoliopsida</taxon>
        <taxon>Liliopsida</taxon>
        <taxon>Dioscoreales</taxon>
        <taxon>Dioscoreaceae</taxon>
        <taxon>Dioscorea</taxon>
    </lineage>
</organism>
<keyword evidence="3" id="KW-1185">Reference proteome</keyword>
<accession>A0A9D5CXR4</accession>
<reference evidence="2" key="2">
    <citation type="journal article" date="2022" name="Hortic Res">
        <title>The genome of Dioscorea zingiberensis sheds light on the biosynthesis, origin and evolution of the medicinally important diosgenin saponins.</title>
        <authorList>
            <person name="Li Y."/>
            <person name="Tan C."/>
            <person name="Li Z."/>
            <person name="Guo J."/>
            <person name="Li S."/>
            <person name="Chen X."/>
            <person name="Wang C."/>
            <person name="Dai X."/>
            <person name="Yang H."/>
            <person name="Song W."/>
            <person name="Hou L."/>
            <person name="Xu J."/>
            <person name="Tong Z."/>
            <person name="Xu A."/>
            <person name="Yuan X."/>
            <person name="Wang W."/>
            <person name="Yang Q."/>
            <person name="Chen L."/>
            <person name="Sun Z."/>
            <person name="Wang K."/>
            <person name="Pan B."/>
            <person name="Chen J."/>
            <person name="Bao Y."/>
            <person name="Liu F."/>
            <person name="Qi X."/>
            <person name="Gang D.R."/>
            <person name="Wen J."/>
            <person name="Li J."/>
        </authorList>
    </citation>
    <scope>NUCLEOTIDE SEQUENCE</scope>
    <source>
        <strain evidence="2">Dzin_1.0</strain>
    </source>
</reference>
<feature type="region of interest" description="Disordered" evidence="1">
    <location>
        <begin position="312"/>
        <end position="336"/>
    </location>
</feature>
<protein>
    <recommendedName>
        <fullName evidence="4">Retrotransposon Copia-like N-terminal domain-containing protein</fullName>
    </recommendedName>
</protein>
<name>A0A9D5CXR4_9LILI</name>
<evidence type="ECO:0000256" key="1">
    <source>
        <dbReference type="SAM" id="MobiDB-lite"/>
    </source>
</evidence>
<dbReference type="PANTHER" id="PTHR47481:SF10">
    <property type="entry name" value="COPIA-LIKE POLYPROTEIN_RETROTRANSPOSON"/>
    <property type="match status" value="1"/>
</dbReference>
<evidence type="ECO:0008006" key="4">
    <source>
        <dbReference type="Google" id="ProtNLM"/>
    </source>
</evidence>
<dbReference type="AlphaFoldDB" id="A0A9D5CXR4"/>
<dbReference type="Proteomes" id="UP001085076">
    <property type="component" value="Miscellaneous, Linkage group lg02"/>
</dbReference>
<evidence type="ECO:0000313" key="3">
    <source>
        <dbReference type="Proteomes" id="UP001085076"/>
    </source>
</evidence>
<comment type="caution">
    <text evidence="2">The sequence shown here is derived from an EMBL/GenBank/DDBJ whole genome shotgun (WGS) entry which is preliminary data.</text>
</comment>
<dbReference type="PANTHER" id="PTHR47481">
    <property type="match status" value="1"/>
</dbReference>
<dbReference type="EMBL" id="JAGGNH010000002">
    <property type="protein sequence ID" value="KAJ0981009.1"/>
    <property type="molecule type" value="Genomic_DNA"/>
</dbReference>
<proteinExistence type="predicted"/>
<reference evidence="2" key="1">
    <citation type="submission" date="2021-03" db="EMBL/GenBank/DDBJ databases">
        <authorList>
            <person name="Li Z."/>
            <person name="Yang C."/>
        </authorList>
    </citation>
    <scope>NUCLEOTIDE SEQUENCE</scope>
    <source>
        <strain evidence="2">Dzin_1.0</strain>
        <tissue evidence="2">Leaf</tissue>
    </source>
</reference>
<feature type="compositionally biased region" description="Basic and acidic residues" evidence="1">
    <location>
        <begin position="327"/>
        <end position="336"/>
    </location>
</feature>
<feature type="region of interest" description="Disordered" evidence="1">
    <location>
        <begin position="225"/>
        <end position="271"/>
    </location>
</feature>
<dbReference type="OrthoDB" id="690728at2759"/>
<evidence type="ECO:0000313" key="2">
    <source>
        <dbReference type="EMBL" id="KAJ0981009.1"/>
    </source>
</evidence>